<dbReference type="PANTHER" id="PTHR42643:SF38">
    <property type="entry name" value="IONOTROPIC RECEPTOR 100A"/>
    <property type="match status" value="1"/>
</dbReference>
<evidence type="ECO:0000256" key="4">
    <source>
        <dbReference type="ARBA" id="ARBA00022989"/>
    </source>
</evidence>
<keyword evidence="5 8" id="KW-0472">Membrane</keyword>
<protein>
    <submittedName>
        <fullName evidence="11 12">Uncharacterized protein LOC107074702</fullName>
    </submittedName>
</protein>
<keyword evidence="9" id="KW-0732">Signal</keyword>
<evidence type="ECO:0000256" key="3">
    <source>
        <dbReference type="ARBA" id="ARBA00022692"/>
    </source>
</evidence>
<proteinExistence type="predicted"/>
<dbReference type="PANTHER" id="PTHR42643">
    <property type="entry name" value="IONOTROPIC RECEPTOR 20A-RELATED"/>
    <property type="match status" value="1"/>
</dbReference>
<dbReference type="GeneID" id="107074702"/>
<feature type="transmembrane region" description="Helical" evidence="8">
    <location>
        <begin position="358"/>
        <end position="379"/>
    </location>
</feature>
<keyword evidence="6" id="KW-0675">Receptor</keyword>
<gene>
    <name evidence="11 12" type="primary">LOC107074702</name>
</gene>
<evidence type="ECO:0000313" key="12">
    <source>
        <dbReference type="RefSeq" id="XP_015191855.1"/>
    </source>
</evidence>
<keyword evidence="10" id="KW-1185">Reference proteome</keyword>
<evidence type="ECO:0000256" key="2">
    <source>
        <dbReference type="ARBA" id="ARBA00022475"/>
    </source>
</evidence>
<evidence type="ECO:0000256" key="7">
    <source>
        <dbReference type="ARBA" id="ARBA00023180"/>
    </source>
</evidence>
<dbReference type="RefSeq" id="XP_015191854.1">
    <property type="nucleotide sequence ID" value="XM_015336368.1"/>
</dbReference>
<evidence type="ECO:0000256" key="5">
    <source>
        <dbReference type="ARBA" id="ARBA00023136"/>
    </source>
</evidence>
<keyword evidence="4 8" id="KW-1133">Transmembrane helix</keyword>
<evidence type="ECO:0000313" key="10">
    <source>
        <dbReference type="Proteomes" id="UP000694924"/>
    </source>
</evidence>
<keyword evidence="3 8" id="KW-0812">Transmembrane</keyword>
<evidence type="ECO:0000313" key="11">
    <source>
        <dbReference type="RefSeq" id="XP_015191854.1"/>
    </source>
</evidence>
<organism evidence="10 12">
    <name type="scientific">Polistes dominula</name>
    <name type="common">European paper wasp</name>
    <name type="synonym">Vespa dominula</name>
    <dbReference type="NCBI Taxonomy" id="743375"/>
    <lineage>
        <taxon>Eukaryota</taxon>
        <taxon>Metazoa</taxon>
        <taxon>Ecdysozoa</taxon>
        <taxon>Arthropoda</taxon>
        <taxon>Hexapoda</taxon>
        <taxon>Insecta</taxon>
        <taxon>Pterygota</taxon>
        <taxon>Neoptera</taxon>
        <taxon>Endopterygota</taxon>
        <taxon>Hymenoptera</taxon>
        <taxon>Apocrita</taxon>
        <taxon>Aculeata</taxon>
        <taxon>Vespoidea</taxon>
        <taxon>Vespidae</taxon>
        <taxon>Polistinae</taxon>
        <taxon>Polistini</taxon>
        <taxon>Polistes</taxon>
    </lineage>
</organism>
<feature type="signal peptide" evidence="9">
    <location>
        <begin position="1"/>
        <end position="21"/>
    </location>
</feature>
<name>A0ABM1JHB7_POLDO</name>
<accession>A0ABM1JHB7</accession>
<dbReference type="InterPro" id="IPR052192">
    <property type="entry name" value="Insect_Ionotropic_Sensory_Rcpt"/>
</dbReference>
<dbReference type="Proteomes" id="UP000694924">
    <property type="component" value="Unplaced"/>
</dbReference>
<evidence type="ECO:0000256" key="6">
    <source>
        <dbReference type="ARBA" id="ARBA00023170"/>
    </source>
</evidence>
<evidence type="ECO:0000256" key="9">
    <source>
        <dbReference type="SAM" id="SignalP"/>
    </source>
</evidence>
<keyword evidence="2" id="KW-1003">Cell membrane</keyword>
<reference evidence="11 12" key="1">
    <citation type="submission" date="2025-05" db="UniProtKB">
        <authorList>
            <consortium name="RefSeq"/>
        </authorList>
    </citation>
    <scope>IDENTIFICATION</scope>
    <source>
        <tissue evidence="11 12">Whole body</tissue>
    </source>
</reference>
<evidence type="ECO:0000256" key="8">
    <source>
        <dbReference type="SAM" id="Phobius"/>
    </source>
</evidence>
<feature type="transmembrane region" description="Helical" evidence="8">
    <location>
        <begin position="453"/>
        <end position="475"/>
    </location>
</feature>
<sequence>MMYLYIGLIICLIIIPSEIQSKFDDIQSNNVAELTSQLTIQRTENFKRILNYVHNSKEFQPFMVSLLLFDTKSYILESLLHQIAIDFIQGYRINANDFVTKCTWRDQFQLTWILPIDDLRQLQHFLHEKLWKPNNQYLIIFLGEEEISRKTWKTIFQELWFKFHVYRILVTSIIDHFQCFLNYHPFESIPNGYGKVHKLCFDDFEEYNTRNQTNSFSSVLSENINLFETFENINGYPIKVTVFPSMMMNINVDENNVIRYTKLDAKVMSTLENSMNTNFIVTVLYKMDDVDPFHESLRNIEDNKSELVLTSLFIKIYNDSFLYEFTVGIEVDKLCFIAPTRGYLPKSYMPFLPFTKELWILLIFYNIFVTIFWVILKYLSYSIRNDKPITCPLSKDLWDIRKEKLSNVISKRNDYSRSINKEKSPPEIHPYVIGCTELMILFCYPFERAYTPALRIFLCGSLLFGLVIAGLYNNWLMWTLSKPLRYPEINTIEDVADSNYTIVTKYLNLKEDTFIGDDPLDTKLRSKISVLNSDKPTNYFVAFDRSFIALGRFTSIKLENYSVYYDDDGNKLIHVVEECPVTYTLSYVIKLNSPYTERINTLLLRMQQFGFINFWYEEMTHPLFVEDAKMKLQLSERKKKLTLEHYSLTFIGLFIGLIGCFLVFLAEIHYARCRRC</sequence>
<evidence type="ECO:0000256" key="1">
    <source>
        <dbReference type="ARBA" id="ARBA00004651"/>
    </source>
</evidence>
<comment type="subcellular location">
    <subcellularLocation>
        <location evidence="1">Cell membrane</location>
        <topology evidence="1">Multi-pass membrane protein</topology>
    </subcellularLocation>
</comment>
<feature type="chain" id="PRO_5045022575" evidence="9">
    <location>
        <begin position="22"/>
        <end position="676"/>
    </location>
</feature>
<keyword evidence="7" id="KW-0325">Glycoprotein</keyword>
<dbReference type="RefSeq" id="XP_015191855.1">
    <property type="nucleotide sequence ID" value="XM_015336369.1"/>
</dbReference>
<dbReference type="SUPFAM" id="SSF53850">
    <property type="entry name" value="Periplasmic binding protein-like II"/>
    <property type="match status" value="1"/>
</dbReference>
<feature type="transmembrane region" description="Helical" evidence="8">
    <location>
        <begin position="646"/>
        <end position="666"/>
    </location>
</feature>